<keyword evidence="4" id="KW-0507">mRNA processing</keyword>
<evidence type="ECO:0000256" key="2">
    <source>
        <dbReference type="ARBA" id="ARBA00012513"/>
    </source>
</evidence>
<keyword evidence="18" id="KW-0804">Transcription</keyword>
<evidence type="ECO:0000256" key="13">
    <source>
        <dbReference type="ARBA" id="ARBA00022859"/>
    </source>
</evidence>
<evidence type="ECO:0000256" key="12">
    <source>
        <dbReference type="ARBA" id="ARBA00022840"/>
    </source>
</evidence>
<dbReference type="SMART" id="SM00220">
    <property type="entry name" value="S_TKc"/>
    <property type="match status" value="1"/>
</dbReference>
<feature type="chain" id="PRO_5026841456" description="non-specific serine/threonine protein kinase" evidence="28">
    <location>
        <begin position="27"/>
        <end position="914"/>
    </location>
</feature>
<evidence type="ECO:0000256" key="3">
    <source>
        <dbReference type="ARBA" id="ARBA00022527"/>
    </source>
</evidence>
<evidence type="ECO:0000256" key="26">
    <source>
        <dbReference type="SAM" id="MobiDB-lite"/>
    </source>
</evidence>
<dbReference type="FunFam" id="3.30.200.20:FF:000077">
    <property type="entry name" value="Putative Serine/threonine-protein kinase/endoribonuclease IRE1"/>
    <property type="match status" value="1"/>
</dbReference>
<dbReference type="SMART" id="SM00580">
    <property type="entry name" value="PUG"/>
    <property type="match status" value="1"/>
</dbReference>
<dbReference type="GO" id="GO:0016787">
    <property type="term" value="F:hydrolase activity"/>
    <property type="evidence" value="ECO:0007669"/>
    <property type="project" value="UniProtKB-KW"/>
</dbReference>
<keyword evidence="12" id="KW-0067">ATP-binding</keyword>
<dbReference type="GO" id="GO:0042742">
    <property type="term" value="P:defense response to bacterium"/>
    <property type="evidence" value="ECO:0007669"/>
    <property type="project" value="UniProtKB-ARBA"/>
</dbReference>
<dbReference type="PROSITE" id="PS51392">
    <property type="entry name" value="KEN"/>
    <property type="match status" value="1"/>
</dbReference>
<dbReference type="GO" id="GO:0051082">
    <property type="term" value="F:unfolded protein binding"/>
    <property type="evidence" value="ECO:0007669"/>
    <property type="project" value="TreeGrafter"/>
</dbReference>
<evidence type="ECO:0000256" key="23">
    <source>
        <dbReference type="ARBA" id="ARBA00047899"/>
    </source>
</evidence>
<dbReference type="SUPFAM" id="SSF56112">
    <property type="entry name" value="Protein kinase-like (PK-like)"/>
    <property type="match status" value="1"/>
</dbReference>
<dbReference type="GO" id="GO:0009751">
    <property type="term" value="P:response to salicylic acid"/>
    <property type="evidence" value="ECO:0007669"/>
    <property type="project" value="UniProtKB-ARBA"/>
</dbReference>
<evidence type="ECO:0000256" key="8">
    <source>
        <dbReference type="ARBA" id="ARBA00022741"/>
    </source>
</evidence>
<evidence type="ECO:0000256" key="24">
    <source>
        <dbReference type="ARBA" id="ARBA00048679"/>
    </source>
</evidence>
<feature type="compositionally biased region" description="Basic residues" evidence="26">
    <location>
        <begin position="442"/>
        <end position="453"/>
    </location>
</feature>
<dbReference type="PROSITE" id="PS50011">
    <property type="entry name" value="PROTEIN_KINASE_DOM"/>
    <property type="match status" value="1"/>
</dbReference>
<feature type="domain" description="KEN" evidence="30">
    <location>
        <begin position="782"/>
        <end position="911"/>
    </location>
</feature>
<evidence type="ECO:0000313" key="32">
    <source>
        <dbReference type="RefSeq" id="XP_023003027.1"/>
    </source>
</evidence>
<dbReference type="Pfam" id="PF00069">
    <property type="entry name" value="Pkinase"/>
    <property type="match status" value="1"/>
</dbReference>
<gene>
    <name evidence="32" type="primary">LOC111496759</name>
</gene>
<keyword evidence="31" id="KW-1185">Reference proteome</keyword>
<dbReference type="InterPro" id="IPR011009">
    <property type="entry name" value="Kinase-like_dom_sf"/>
</dbReference>
<evidence type="ECO:0000256" key="6">
    <source>
        <dbReference type="ARBA" id="ARBA00022692"/>
    </source>
</evidence>
<dbReference type="Gene3D" id="1.10.510.10">
    <property type="entry name" value="Transferase(Phosphotransferase) domain 1"/>
    <property type="match status" value="1"/>
</dbReference>
<evidence type="ECO:0000256" key="7">
    <source>
        <dbReference type="ARBA" id="ARBA00022729"/>
    </source>
</evidence>
<dbReference type="Gene3D" id="1.20.1440.180">
    <property type="entry name" value="KEN domain"/>
    <property type="match status" value="1"/>
</dbReference>
<dbReference type="OrthoDB" id="63989at2759"/>
<feature type="domain" description="Protein kinase" evidence="29">
    <location>
        <begin position="495"/>
        <end position="779"/>
    </location>
</feature>
<keyword evidence="10" id="KW-0378">Hydrolase</keyword>
<evidence type="ECO:0000256" key="17">
    <source>
        <dbReference type="ARBA" id="ARBA00023157"/>
    </source>
</evidence>
<feature type="transmembrane region" description="Helical" evidence="27">
    <location>
        <begin position="394"/>
        <end position="416"/>
    </location>
</feature>
<keyword evidence="20" id="KW-0508">mRNA splicing</keyword>
<dbReference type="PROSITE" id="PS00108">
    <property type="entry name" value="PROTEIN_KINASE_ST"/>
    <property type="match status" value="1"/>
</dbReference>
<dbReference type="CDD" id="cd10422">
    <property type="entry name" value="RNase_Ire1"/>
    <property type="match status" value="1"/>
</dbReference>
<dbReference type="GO" id="GO:0002376">
    <property type="term" value="P:immune system process"/>
    <property type="evidence" value="ECO:0007669"/>
    <property type="project" value="UniProtKB-KW"/>
</dbReference>
<organism evidence="31 32">
    <name type="scientific">Cucurbita maxima</name>
    <name type="common">Pumpkin</name>
    <name type="synonym">Winter squash</name>
    <dbReference type="NCBI Taxonomy" id="3661"/>
    <lineage>
        <taxon>Eukaryota</taxon>
        <taxon>Viridiplantae</taxon>
        <taxon>Streptophyta</taxon>
        <taxon>Embryophyta</taxon>
        <taxon>Tracheophyta</taxon>
        <taxon>Spermatophyta</taxon>
        <taxon>Magnoliopsida</taxon>
        <taxon>eudicotyledons</taxon>
        <taxon>Gunneridae</taxon>
        <taxon>Pentapetalae</taxon>
        <taxon>rosids</taxon>
        <taxon>fabids</taxon>
        <taxon>Cucurbitales</taxon>
        <taxon>Cucurbitaceae</taxon>
        <taxon>Cucurbiteae</taxon>
        <taxon>Cucurbita</taxon>
    </lineage>
</organism>
<dbReference type="Gene3D" id="3.30.200.20">
    <property type="entry name" value="Phosphorylase Kinase, domain 1"/>
    <property type="match status" value="1"/>
</dbReference>
<evidence type="ECO:0000256" key="10">
    <source>
        <dbReference type="ARBA" id="ARBA00022801"/>
    </source>
</evidence>
<keyword evidence="17" id="KW-1015">Disulfide bond</keyword>
<dbReference type="InterPro" id="IPR010513">
    <property type="entry name" value="KEN_dom"/>
</dbReference>
<dbReference type="GeneID" id="111496759"/>
<evidence type="ECO:0000256" key="22">
    <source>
        <dbReference type="ARBA" id="ARBA00023268"/>
    </source>
</evidence>
<evidence type="ECO:0000256" key="19">
    <source>
        <dbReference type="ARBA" id="ARBA00023180"/>
    </source>
</evidence>
<feature type="signal peptide" evidence="28">
    <location>
        <begin position="1"/>
        <end position="26"/>
    </location>
</feature>
<protein>
    <recommendedName>
        <fullName evidence="2">non-specific serine/threonine protein kinase</fullName>
        <ecNumber evidence="2">2.7.11.1</ecNumber>
    </recommendedName>
</protein>
<dbReference type="GO" id="GO:0036498">
    <property type="term" value="P:IRE1-mediated unfolded protein response"/>
    <property type="evidence" value="ECO:0007669"/>
    <property type="project" value="TreeGrafter"/>
</dbReference>
<comment type="catalytic activity">
    <reaction evidence="23">
        <text>L-threonyl-[protein] + ATP = O-phospho-L-threonyl-[protein] + ADP + H(+)</text>
        <dbReference type="Rhea" id="RHEA:46608"/>
        <dbReference type="Rhea" id="RHEA-COMP:11060"/>
        <dbReference type="Rhea" id="RHEA-COMP:11605"/>
        <dbReference type="ChEBI" id="CHEBI:15378"/>
        <dbReference type="ChEBI" id="CHEBI:30013"/>
        <dbReference type="ChEBI" id="CHEBI:30616"/>
        <dbReference type="ChEBI" id="CHEBI:61977"/>
        <dbReference type="ChEBI" id="CHEBI:456216"/>
        <dbReference type="EC" id="2.7.11.1"/>
    </reaction>
</comment>
<comment type="subunit">
    <text evidence="25">Homodimer; disulfide-linked. Dimer formation is driven by hydrophobic interactions within the N-terminal luminal domains and stabilized by disulfide bridges.</text>
</comment>
<dbReference type="GO" id="GO:0004521">
    <property type="term" value="F:RNA endonuclease activity"/>
    <property type="evidence" value="ECO:0007669"/>
    <property type="project" value="InterPro"/>
</dbReference>
<evidence type="ECO:0000259" key="30">
    <source>
        <dbReference type="PROSITE" id="PS51392"/>
    </source>
</evidence>
<dbReference type="PANTHER" id="PTHR13954">
    <property type="entry name" value="IRE1-RELATED"/>
    <property type="match status" value="1"/>
</dbReference>
<evidence type="ECO:0000256" key="27">
    <source>
        <dbReference type="SAM" id="Phobius"/>
    </source>
</evidence>
<keyword evidence="9" id="KW-0418">Kinase</keyword>
<dbReference type="FunFam" id="1.20.1440.180:FF:000002">
    <property type="entry name" value="Serine/threonine-protein kinase/endoribonuclease IRE1"/>
    <property type="match status" value="1"/>
</dbReference>
<evidence type="ECO:0000256" key="9">
    <source>
        <dbReference type="ARBA" id="ARBA00022777"/>
    </source>
</evidence>
<comment type="catalytic activity">
    <reaction evidence="24">
        <text>L-seryl-[protein] + ATP = O-phospho-L-seryl-[protein] + ADP + H(+)</text>
        <dbReference type="Rhea" id="RHEA:17989"/>
        <dbReference type="Rhea" id="RHEA-COMP:9863"/>
        <dbReference type="Rhea" id="RHEA-COMP:11604"/>
        <dbReference type="ChEBI" id="CHEBI:15378"/>
        <dbReference type="ChEBI" id="CHEBI:29999"/>
        <dbReference type="ChEBI" id="CHEBI:30616"/>
        <dbReference type="ChEBI" id="CHEBI:83421"/>
        <dbReference type="ChEBI" id="CHEBI:456216"/>
        <dbReference type="EC" id="2.7.11.1"/>
    </reaction>
</comment>
<dbReference type="InterPro" id="IPR038357">
    <property type="entry name" value="KEN_sf"/>
</dbReference>
<evidence type="ECO:0000256" key="14">
    <source>
        <dbReference type="ARBA" id="ARBA00022989"/>
    </source>
</evidence>
<dbReference type="Proteomes" id="UP000504608">
    <property type="component" value="Unplaced"/>
</dbReference>
<evidence type="ECO:0000256" key="28">
    <source>
        <dbReference type="SAM" id="SignalP"/>
    </source>
</evidence>
<dbReference type="InterPro" id="IPR008271">
    <property type="entry name" value="Ser/Thr_kinase_AS"/>
</dbReference>
<evidence type="ECO:0000313" key="31">
    <source>
        <dbReference type="Proteomes" id="UP000504608"/>
    </source>
</evidence>
<dbReference type="InterPro" id="IPR045133">
    <property type="entry name" value="IRE1/2-like"/>
</dbReference>
<evidence type="ECO:0000256" key="21">
    <source>
        <dbReference type="ARBA" id="ARBA00023230"/>
    </source>
</evidence>
<dbReference type="GO" id="GO:0008380">
    <property type="term" value="P:RNA splicing"/>
    <property type="evidence" value="ECO:0007669"/>
    <property type="project" value="UniProtKB-KW"/>
</dbReference>
<keyword evidence="19" id="KW-0325">Glycoprotein</keyword>
<keyword evidence="6 27" id="KW-0812">Transmembrane</keyword>
<keyword evidence="22" id="KW-0511">Multifunctional enzyme</keyword>
<accession>A0A6J1KL94</accession>
<feature type="region of interest" description="Disordered" evidence="26">
    <location>
        <begin position="438"/>
        <end position="463"/>
    </location>
</feature>
<evidence type="ECO:0000256" key="15">
    <source>
        <dbReference type="ARBA" id="ARBA00023015"/>
    </source>
</evidence>
<dbReference type="GO" id="GO:0004674">
    <property type="term" value="F:protein serine/threonine kinase activity"/>
    <property type="evidence" value="ECO:0007669"/>
    <property type="project" value="UniProtKB-KW"/>
</dbReference>
<keyword evidence="8" id="KW-0547">Nucleotide-binding</keyword>
<keyword evidence="5" id="KW-0808">Transferase</keyword>
<keyword evidence="7 28" id="KW-0732">Signal</keyword>
<evidence type="ECO:0000256" key="25">
    <source>
        <dbReference type="ARBA" id="ARBA00065357"/>
    </source>
</evidence>
<dbReference type="AlphaFoldDB" id="A0A6J1KL94"/>
<evidence type="ECO:0000256" key="20">
    <source>
        <dbReference type="ARBA" id="ARBA00023187"/>
    </source>
</evidence>
<dbReference type="GO" id="GO:0006397">
    <property type="term" value="P:mRNA processing"/>
    <property type="evidence" value="ECO:0007669"/>
    <property type="project" value="UniProtKB-KW"/>
</dbReference>
<keyword evidence="13" id="KW-0391">Immunity</keyword>
<dbReference type="FunFam" id="1.10.510.10:FF:000463">
    <property type="entry name" value="Serine/threonine-protein kinase/endoribonuclease IRE1a"/>
    <property type="match status" value="1"/>
</dbReference>
<reference evidence="32" key="1">
    <citation type="submission" date="2025-08" db="UniProtKB">
        <authorList>
            <consortium name="RefSeq"/>
        </authorList>
    </citation>
    <scope>IDENTIFICATION</scope>
    <source>
        <tissue evidence="32">Young leaves</tissue>
    </source>
</reference>
<sequence>MKRCSSFRYLWILLLILLRFWSYLGASRNSENSGFSGLSRYGGFDDSEAVARIGGRSLLSVPTKGSTALIAALDGAIHLVDSNSMKIIWSFSSGPPIYSPHQAHVHHEHNQENASGLSRPFFFYCGDDWELYMHTEYGETKLPKTIDEVVRSTPYIFEDGTVMTGSTKTTVFEVDHVTGELIRSHIPDLLSSELSNEDLGSSKAKSNLDDKDLIQPGVMNPPVEPRLYITRTDYSLKSSFSGSKEVSWSLSVAEIGATLLCPEVENPVEGIPWNLQNNSSYEVDYAVPLSCQSKVLVFRERHALSGKSGYKRLSKAHNVDNMSLVSASGSILPSQLKIDKHLNIHPERLMLPEPVSNTISSLPPNSSSEAVVPMPLMKVNESSIFKGCNKMETLAGPIGLFFVVLIIMLVGLMKYGRTLAVKVKQRFFNEKSSSTSNARIISSKKNKPRKSKRSGNSEKMDASISSEIENSLMQSEDNWFQDNNLIGGRRIGKLIVTNKEIAKGSNGTVILEGIYEGRVVAVKRLVKAHHDVASKEVQNLMASDFHQNIVRWYGTESDQDFVYISLERCTCSLDDLIQICSDQSFNSMLGLDQDTVPMIDSVKEVIPDLKLWKENGHPSTVVLKLMRDMVAGLEHLHELGIIHRDLKPQNVLIIKKKSICAKLSDMGISQHLSADMSSLGHRATGCGSSGWQAPEQLLQGRQTRAVDLFSLGCVLFFCITGGRHPFGDRLERDINIVKNQMNLFLVESIPEALDLISQLLNPNPCLRPKASEVLHHPFFWSSEMRLSFLHDTSDRIELEDRETNLMKALENTAQLAIGTKWDEKMEPAFIANIGWYRRYKYDSVRDLLRVMRNKLNHYRELPKEIQELIGSVPEGFDGYFASRFPRLLIEVYKVISQYCRQEECFQKYFKSPVD</sequence>
<keyword evidence="15" id="KW-0805">Transcription regulation</keyword>
<dbReference type="RefSeq" id="XP_023003027.1">
    <property type="nucleotide sequence ID" value="XM_023147259.1"/>
</dbReference>
<keyword evidence="21" id="KW-0834">Unfolded protein response</keyword>
<dbReference type="EC" id="2.7.11.1" evidence="2"/>
<dbReference type="InterPro" id="IPR000719">
    <property type="entry name" value="Prot_kinase_dom"/>
</dbReference>
<name>A0A6J1KL94_CUCMA</name>
<keyword evidence="11" id="KW-0256">Endoplasmic reticulum</keyword>
<comment type="subcellular location">
    <subcellularLocation>
        <location evidence="1">Endoplasmic reticulum membrane</location>
        <topology evidence="1">Single-pass type I membrane protein</topology>
    </subcellularLocation>
</comment>
<keyword evidence="3" id="KW-0723">Serine/threonine-protein kinase</keyword>
<keyword evidence="14 27" id="KW-1133">Transmembrane helix</keyword>
<evidence type="ECO:0000256" key="11">
    <source>
        <dbReference type="ARBA" id="ARBA00022824"/>
    </source>
</evidence>
<proteinExistence type="predicted"/>
<dbReference type="PANTHER" id="PTHR13954:SF6">
    <property type="entry name" value="NON-SPECIFIC SERINE_THREONINE PROTEIN KINASE"/>
    <property type="match status" value="1"/>
</dbReference>
<keyword evidence="16 27" id="KW-0472">Membrane</keyword>
<evidence type="ECO:0000256" key="4">
    <source>
        <dbReference type="ARBA" id="ARBA00022664"/>
    </source>
</evidence>
<dbReference type="GO" id="GO:0005524">
    <property type="term" value="F:ATP binding"/>
    <property type="evidence" value="ECO:0007669"/>
    <property type="project" value="UniProtKB-KW"/>
</dbReference>
<dbReference type="GO" id="GO:1990604">
    <property type="term" value="C:IRE1-TRAF2-ASK1 complex"/>
    <property type="evidence" value="ECO:0007669"/>
    <property type="project" value="TreeGrafter"/>
</dbReference>
<evidence type="ECO:0000256" key="1">
    <source>
        <dbReference type="ARBA" id="ARBA00004115"/>
    </source>
</evidence>
<dbReference type="Pfam" id="PF06479">
    <property type="entry name" value="Ribonuc_2-5A"/>
    <property type="match status" value="1"/>
</dbReference>
<evidence type="ECO:0000259" key="29">
    <source>
        <dbReference type="PROSITE" id="PS50011"/>
    </source>
</evidence>
<evidence type="ECO:0000256" key="18">
    <source>
        <dbReference type="ARBA" id="ARBA00023163"/>
    </source>
</evidence>
<evidence type="ECO:0000256" key="5">
    <source>
        <dbReference type="ARBA" id="ARBA00022679"/>
    </source>
</evidence>
<evidence type="ECO:0000256" key="16">
    <source>
        <dbReference type="ARBA" id="ARBA00023136"/>
    </source>
</evidence>
<dbReference type="KEGG" id="cmax:111496759"/>